<dbReference type="RefSeq" id="WP_051163425.1">
    <property type="nucleotide sequence ID" value="NZ_JACHIT010000002.1"/>
</dbReference>
<protein>
    <submittedName>
        <fullName evidence="3">Uncharacterized protein (DUF302 family)</fullName>
    </submittedName>
</protein>
<dbReference type="Pfam" id="PF03625">
    <property type="entry name" value="DUF302"/>
    <property type="match status" value="1"/>
</dbReference>
<dbReference type="CDD" id="cd14797">
    <property type="entry name" value="DUF302"/>
    <property type="match status" value="1"/>
</dbReference>
<dbReference type="InterPro" id="IPR011256">
    <property type="entry name" value="Reg_factor_effector_dom_sf"/>
</dbReference>
<comment type="caution">
    <text evidence="3">The sequence shown here is derived from an EMBL/GenBank/DDBJ whole genome shotgun (WGS) entry which is preliminary data.</text>
</comment>
<dbReference type="InterPro" id="IPR010499">
    <property type="entry name" value="AraC_E-bd"/>
</dbReference>
<dbReference type="SMART" id="SM00871">
    <property type="entry name" value="AraC_E_bind"/>
    <property type="match status" value="1"/>
</dbReference>
<proteinExistence type="predicted"/>
<dbReference type="Proteomes" id="UP000540412">
    <property type="component" value="Unassembled WGS sequence"/>
</dbReference>
<sequence>MEYRVNVCETVPQAVLRMPREVRQGRLGEDVAEGMRDLMATVQRAGLTSIGAPSLTFLEEGPAHETTVVDFRVPVEPAPMLSLRSGAEVVVCAGDLVARTSHRGGYGGLPDAYRALREWMTESGYRASGPPSEVYLVGPDEVTEPRRLITELRIPVLPPPAIGVYVRQRFAETLERVRETLRQRGFSALGEIDMHAVSRRADVEQYLILCLYHPALASRAIASDPPAGLLLPCTVVVRATDGGTRVEAGDPMLYARATGQEALQPIAGEIHRLLTAALDAVRADAGRERPKSHGTAAKGPAEEYAADGP</sequence>
<name>A0A7W9ULH7_9NOCA</name>
<dbReference type="PANTHER" id="PTHR38342:SF1">
    <property type="entry name" value="SLR5037 PROTEIN"/>
    <property type="match status" value="1"/>
</dbReference>
<dbReference type="InterPro" id="IPR005180">
    <property type="entry name" value="DUF302"/>
</dbReference>
<evidence type="ECO:0000256" key="1">
    <source>
        <dbReference type="SAM" id="MobiDB-lite"/>
    </source>
</evidence>
<accession>A0A7W9ULH7</accession>
<gene>
    <name evidence="3" type="ORF">BJY24_005622</name>
</gene>
<dbReference type="Pfam" id="PF06445">
    <property type="entry name" value="GyrI-like"/>
    <property type="match status" value="1"/>
</dbReference>
<dbReference type="AlphaFoldDB" id="A0A7W9ULH7"/>
<dbReference type="EMBL" id="JACHIT010000002">
    <property type="protein sequence ID" value="MBB5916710.1"/>
    <property type="molecule type" value="Genomic_DNA"/>
</dbReference>
<organism evidence="3 4">
    <name type="scientific">Nocardia transvalensis</name>
    <dbReference type="NCBI Taxonomy" id="37333"/>
    <lineage>
        <taxon>Bacteria</taxon>
        <taxon>Bacillati</taxon>
        <taxon>Actinomycetota</taxon>
        <taxon>Actinomycetes</taxon>
        <taxon>Mycobacteriales</taxon>
        <taxon>Nocardiaceae</taxon>
        <taxon>Nocardia</taxon>
    </lineage>
</organism>
<feature type="region of interest" description="Disordered" evidence="1">
    <location>
        <begin position="284"/>
        <end position="309"/>
    </location>
</feature>
<feature type="domain" description="AraC effector-binding" evidence="2">
    <location>
        <begin position="1"/>
        <end position="157"/>
    </location>
</feature>
<evidence type="ECO:0000313" key="4">
    <source>
        <dbReference type="Proteomes" id="UP000540412"/>
    </source>
</evidence>
<evidence type="ECO:0000313" key="3">
    <source>
        <dbReference type="EMBL" id="MBB5916710.1"/>
    </source>
</evidence>
<dbReference type="InterPro" id="IPR029442">
    <property type="entry name" value="GyrI-like"/>
</dbReference>
<reference evidence="3 4" key="1">
    <citation type="submission" date="2020-08" db="EMBL/GenBank/DDBJ databases">
        <title>Sequencing the genomes of 1000 actinobacteria strains.</title>
        <authorList>
            <person name="Klenk H.-P."/>
        </authorList>
    </citation>
    <scope>NUCLEOTIDE SEQUENCE [LARGE SCALE GENOMIC DNA]</scope>
    <source>
        <strain evidence="3 4">DSM 43582</strain>
    </source>
</reference>
<keyword evidence="4" id="KW-1185">Reference proteome</keyword>
<dbReference type="Gene3D" id="3.30.310.70">
    <property type="entry name" value="TT1751-like domain"/>
    <property type="match status" value="1"/>
</dbReference>
<dbReference type="PANTHER" id="PTHR38342">
    <property type="entry name" value="SLR5037 PROTEIN"/>
    <property type="match status" value="1"/>
</dbReference>
<dbReference type="Gene3D" id="3.20.80.10">
    <property type="entry name" value="Regulatory factor, effector binding domain"/>
    <property type="match status" value="1"/>
</dbReference>
<evidence type="ECO:0000259" key="2">
    <source>
        <dbReference type="SMART" id="SM00871"/>
    </source>
</evidence>
<dbReference type="SUPFAM" id="SSF103247">
    <property type="entry name" value="TT1751-like"/>
    <property type="match status" value="1"/>
</dbReference>
<dbReference type="SUPFAM" id="SSF55136">
    <property type="entry name" value="Probable bacterial effector-binding domain"/>
    <property type="match status" value="1"/>
</dbReference>
<dbReference type="InterPro" id="IPR035923">
    <property type="entry name" value="TT1751-like_sf"/>
</dbReference>